<evidence type="ECO:0000259" key="1">
    <source>
        <dbReference type="Pfam" id="PF13358"/>
    </source>
</evidence>
<evidence type="ECO:0000313" key="3">
    <source>
        <dbReference type="Proteomes" id="UP000598820"/>
    </source>
</evidence>
<dbReference type="EMBL" id="JACWZY010000051">
    <property type="protein sequence ID" value="MBD2705296.1"/>
    <property type="molecule type" value="Genomic_DNA"/>
</dbReference>
<dbReference type="PANTHER" id="PTHR46564">
    <property type="entry name" value="TRANSPOSASE"/>
    <property type="match status" value="1"/>
</dbReference>
<dbReference type="PANTHER" id="PTHR46564:SF1">
    <property type="entry name" value="TRANSPOSASE"/>
    <property type="match status" value="1"/>
</dbReference>
<protein>
    <submittedName>
        <fullName evidence="2">IS630 family transposase</fullName>
    </submittedName>
</protein>
<dbReference type="Gene3D" id="3.30.420.10">
    <property type="entry name" value="Ribonuclease H-like superfamily/Ribonuclease H"/>
    <property type="match status" value="1"/>
</dbReference>
<dbReference type="InterPro" id="IPR047655">
    <property type="entry name" value="Transpos_IS630-like"/>
</dbReference>
<accession>A0A927AVS7</accession>
<dbReference type="Proteomes" id="UP000598820">
    <property type="component" value="Unassembled WGS sequence"/>
</dbReference>
<feature type="domain" description="Tc1-like transposase DDE" evidence="1">
    <location>
        <begin position="51"/>
        <end position="191"/>
    </location>
</feature>
<proteinExistence type="predicted"/>
<gene>
    <name evidence="2" type="ORF">IC229_32055</name>
</gene>
<evidence type="ECO:0000313" key="2">
    <source>
        <dbReference type="EMBL" id="MBD2705296.1"/>
    </source>
</evidence>
<organism evidence="2 3">
    <name type="scientific">Spirosoma profusum</name>
    <dbReference type="NCBI Taxonomy" id="2771354"/>
    <lineage>
        <taxon>Bacteria</taxon>
        <taxon>Pseudomonadati</taxon>
        <taxon>Bacteroidota</taxon>
        <taxon>Cytophagia</taxon>
        <taxon>Cytophagales</taxon>
        <taxon>Cytophagaceae</taxon>
        <taxon>Spirosoma</taxon>
    </lineage>
</organism>
<comment type="caution">
    <text evidence="2">The sequence shown here is derived from an EMBL/GenBank/DDBJ whole genome shotgun (WGS) entry which is preliminary data.</text>
</comment>
<keyword evidence="3" id="KW-1185">Reference proteome</keyword>
<name>A0A927AVS7_9BACT</name>
<dbReference type="InterPro" id="IPR038717">
    <property type="entry name" value="Tc1-like_DDE_dom"/>
</dbReference>
<dbReference type="AlphaFoldDB" id="A0A927AVS7"/>
<dbReference type="Pfam" id="PF13358">
    <property type="entry name" value="DDE_3"/>
    <property type="match status" value="1"/>
</dbReference>
<dbReference type="InterPro" id="IPR036397">
    <property type="entry name" value="RNaseH_sf"/>
</dbReference>
<reference evidence="2" key="1">
    <citation type="submission" date="2020-09" db="EMBL/GenBank/DDBJ databases">
        <authorList>
            <person name="Kim M.K."/>
        </authorList>
    </citation>
    <scope>NUCLEOTIDE SEQUENCE</scope>
    <source>
        <strain evidence="2">BT702</strain>
    </source>
</reference>
<dbReference type="GO" id="GO:0003676">
    <property type="term" value="F:nucleic acid binding"/>
    <property type="evidence" value="ECO:0007669"/>
    <property type="project" value="InterPro"/>
</dbReference>
<sequence length="218" mass="25314">MYVPNVFKNLGGRYKRIRRRVKGKADPLMYTHKKEQLMELEELAQQGLIELLYGDESHVCSEGYVPYGWQFPGENVHIAAQKGFKVNCWGLISRQNVLHWATTQHRITAQFVGEQLDRLSLQLHQSTVIVLDNARIHTAGYIQRMRPIWEARGLYLFFLPVYCPHLNLAETLWRHLKGGWLRPEDYLTSDDLAYALNRCLANVGGKLTINFRTFNANQ</sequence>
<dbReference type="NCBIfam" id="NF033545">
    <property type="entry name" value="transpos_IS630"/>
    <property type="match status" value="1"/>
</dbReference>